<evidence type="ECO:0000256" key="5">
    <source>
        <dbReference type="ARBA" id="ARBA00011738"/>
    </source>
</evidence>
<comment type="function">
    <text evidence="2">Catalyzes the synthesis of N-((2S)-2-amino-2-carboxyethyl)-L-glutamate (ACEGA) from O-phospho-L-serine and L-glutamate. Involved in the biosynthesis of L-2,3-diaminopropionic acid (L-Dap), a precursor of staphyloferrin B and antibiotics.</text>
</comment>
<dbReference type="PROSITE" id="PS00901">
    <property type="entry name" value="CYS_SYNTHASE"/>
    <property type="match status" value="1"/>
</dbReference>
<dbReference type="RefSeq" id="WP_179763198.1">
    <property type="nucleotide sequence ID" value="NZ_BAAAJZ010000025.1"/>
</dbReference>
<evidence type="ECO:0000256" key="1">
    <source>
        <dbReference type="ARBA" id="ARBA00001933"/>
    </source>
</evidence>
<gene>
    <name evidence="11" type="ORF">HDA37_005764</name>
</gene>
<protein>
    <recommendedName>
        <fullName evidence="7">N-(2-amino-2-carboxyethyl)-L-glutamate synthase</fullName>
        <ecNumber evidence="6">2.5.1.140</ecNumber>
    </recommendedName>
</protein>
<dbReference type="InterPro" id="IPR001216">
    <property type="entry name" value="P-phosphate_BS"/>
</dbReference>
<dbReference type="EC" id="2.5.1.140" evidence="6"/>
<evidence type="ECO:0000256" key="4">
    <source>
        <dbReference type="ARBA" id="ARBA00008519"/>
    </source>
</evidence>
<comment type="caution">
    <text evidence="11">The sequence shown here is derived from an EMBL/GenBank/DDBJ whole genome shotgun (WGS) entry which is preliminary data.</text>
</comment>
<dbReference type="InterPro" id="IPR036052">
    <property type="entry name" value="TrpB-like_PALP_sf"/>
</dbReference>
<keyword evidence="12" id="KW-1185">Reference proteome</keyword>
<keyword evidence="8 11" id="KW-0808">Transferase</keyword>
<dbReference type="GeneID" id="98055307"/>
<comment type="similarity">
    <text evidence="4">Belongs to the cysteine synthase/cystathionine beta-synthase family. SbnA subfamily.</text>
</comment>
<comment type="cofactor">
    <cofactor evidence="1">
        <name>pyridoxal 5'-phosphate</name>
        <dbReference type="ChEBI" id="CHEBI:597326"/>
    </cofactor>
</comment>
<dbReference type="PANTHER" id="PTHR10314">
    <property type="entry name" value="CYSTATHIONINE BETA-SYNTHASE"/>
    <property type="match status" value="1"/>
</dbReference>
<evidence type="ECO:0000256" key="6">
    <source>
        <dbReference type="ARBA" id="ARBA00012331"/>
    </source>
</evidence>
<dbReference type="InterPro" id="IPR023927">
    <property type="entry name" value="SbnA"/>
</dbReference>
<dbReference type="CDD" id="cd01561">
    <property type="entry name" value="CBS_like"/>
    <property type="match status" value="1"/>
</dbReference>
<name>A0A852W9W9_PSEA5</name>
<evidence type="ECO:0000313" key="11">
    <source>
        <dbReference type="EMBL" id="NYG05410.1"/>
    </source>
</evidence>
<dbReference type="EMBL" id="JACCCZ010000002">
    <property type="protein sequence ID" value="NYG05410.1"/>
    <property type="molecule type" value="Genomic_DNA"/>
</dbReference>
<dbReference type="SUPFAM" id="SSF53686">
    <property type="entry name" value="Tryptophan synthase beta subunit-like PLP-dependent enzymes"/>
    <property type="match status" value="1"/>
</dbReference>
<feature type="domain" description="Tryptophan synthase beta chain-like PALP" evidence="10">
    <location>
        <begin position="8"/>
        <end position="295"/>
    </location>
</feature>
<dbReference type="GO" id="GO:0016765">
    <property type="term" value="F:transferase activity, transferring alkyl or aryl (other than methyl) groups"/>
    <property type="evidence" value="ECO:0007669"/>
    <property type="project" value="UniProtKB-ARBA"/>
</dbReference>
<evidence type="ECO:0000256" key="2">
    <source>
        <dbReference type="ARBA" id="ARBA00004056"/>
    </source>
</evidence>
<evidence type="ECO:0000256" key="9">
    <source>
        <dbReference type="ARBA" id="ARBA00022898"/>
    </source>
</evidence>
<organism evidence="11 12">
    <name type="scientific">Pseudonocardia alni</name>
    <name type="common">Amycolata alni</name>
    <dbReference type="NCBI Taxonomy" id="33907"/>
    <lineage>
        <taxon>Bacteria</taxon>
        <taxon>Bacillati</taxon>
        <taxon>Actinomycetota</taxon>
        <taxon>Actinomycetes</taxon>
        <taxon>Pseudonocardiales</taxon>
        <taxon>Pseudonocardiaceae</taxon>
        <taxon>Pseudonocardia</taxon>
    </lineage>
</organism>
<evidence type="ECO:0000259" key="10">
    <source>
        <dbReference type="Pfam" id="PF00291"/>
    </source>
</evidence>
<dbReference type="InterPro" id="IPR050214">
    <property type="entry name" value="Cys_Synth/Cystath_Beta-Synth"/>
</dbReference>
<evidence type="ECO:0000256" key="8">
    <source>
        <dbReference type="ARBA" id="ARBA00022679"/>
    </source>
</evidence>
<keyword evidence="9" id="KW-0663">Pyridoxal phosphate</keyword>
<dbReference type="Pfam" id="PF00291">
    <property type="entry name" value="PALP"/>
    <property type="match status" value="1"/>
</dbReference>
<comment type="pathway">
    <text evidence="3">Siderophore biosynthesis.</text>
</comment>
<proteinExistence type="inferred from homology"/>
<dbReference type="NCBIfam" id="TIGR03945">
    <property type="entry name" value="PLP_SbnA_fam"/>
    <property type="match status" value="1"/>
</dbReference>
<evidence type="ECO:0000256" key="3">
    <source>
        <dbReference type="ARBA" id="ARBA00004924"/>
    </source>
</evidence>
<dbReference type="AlphaFoldDB" id="A0A852W9W9"/>
<evidence type="ECO:0000256" key="7">
    <source>
        <dbReference type="ARBA" id="ARBA00016985"/>
    </source>
</evidence>
<dbReference type="InterPro" id="IPR001926">
    <property type="entry name" value="TrpB-like_PALP"/>
</dbReference>
<dbReference type="Proteomes" id="UP000549695">
    <property type="component" value="Unassembled WGS sequence"/>
</dbReference>
<reference evidence="11 12" key="1">
    <citation type="submission" date="2020-07" db="EMBL/GenBank/DDBJ databases">
        <title>Sequencing the genomes of 1000 actinobacteria strains.</title>
        <authorList>
            <person name="Klenk H.-P."/>
        </authorList>
    </citation>
    <scope>NUCLEOTIDE SEQUENCE [LARGE SCALE GENOMIC DNA]</scope>
    <source>
        <strain evidence="11 12">DSM 44749</strain>
    </source>
</reference>
<dbReference type="Gene3D" id="3.40.50.1100">
    <property type="match status" value="2"/>
</dbReference>
<comment type="subunit">
    <text evidence="5">Homodimer.</text>
</comment>
<accession>A0A852W9W9</accession>
<sequence length="315" mass="33583">MIEDSVIDCIGGTPTIRLGRLFAEEGVEVIAKLEALNPGGSIKDRPARYVIDHGLRTGAIRPDSLVVESTSGNLGVGLATVCKIRGLRFRAVVDPNITRANLTILEVLGAEIDMVTEPLAGGGMLAARIARVRELIREDPSVFWVNQYANTLNAAAHRDTTAEEIVMDVGGTIDVAVIAVSSGGTVMGVARRLRALNPDVIVIGADVVGSVLFGGPPADRRLPGIGSSRIPELLRWEEIDRSVHVTEAESIEGCRMLAQREAILAGASSGSVIAAIRKVLPLLPRPVRIVTILPDRGERYLNEIFNSAPDARLAE</sequence>
<dbReference type="GO" id="GO:0006535">
    <property type="term" value="P:cysteine biosynthetic process from serine"/>
    <property type="evidence" value="ECO:0007669"/>
    <property type="project" value="InterPro"/>
</dbReference>
<evidence type="ECO:0000313" key="12">
    <source>
        <dbReference type="Proteomes" id="UP000549695"/>
    </source>
</evidence>